<evidence type="ECO:0000313" key="5">
    <source>
        <dbReference type="EMBL" id="NHA69960.1"/>
    </source>
</evidence>
<feature type="region of interest" description="Disordered" evidence="2">
    <location>
        <begin position="334"/>
        <end position="398"/>
    </location>
</feature>
<feature type="compositionally biased region" description="Low complexity" evidence="2">
    <location>
        <begin position="345"/>
        <end position="381"/>
    </location>
</feature>
<dbReference type="InterPro" id="IPR004474">
    <property type="entry name" value="LytR_CpsA_psr"/>
</dbReference>
<sequence length="398" mass="41838">MPPRAHPSGGPRRAPRPGRVVRRRRALAGLLTVCVVLGITLGVAWWRLDSNITRIDLHGALAAAPPAAATGPMDILVIGSDTRVGQDTPDAASVSGARSDTTLVVHLSADRQRVTVVSVPRDSMIPMPPGCDASVPRRQWTVQQENSAFSMGGPACLVRTLRGDTGLRLDHVAVVDFRGFARMVDALGGVPVCTTTAIDDPKAHLVLARGRHVLDGTQALGYVRARYAEGDGSDLGRIGRQQAFLASVVQEATRTSLLLRPDRLYAFLDAATRSLSTDRGLGLGEMRDIATSLQHVGLGRIAFVTVPTTTYPADPNRVQWTPAASRLWRTLREDGTVRPSPSPSAPASSPTTSGAAAPPASASPSPSGTASSAPTPSAGSRRPSDTIEARTADQDICS</sequence>
<dbReference type="Pfam" id="PF03816">
    <property type="entry name" value="LytR_cpsA_psr"/>
    <property type="match status" value="1"/>
</dbReference>
<proteinExistence type="inferred from homology"/>
<dbReference type="Gene3D" id="3.40.630.190">
    <property type="entry name" value="LCP protein"/>
    <property type="match status" value="1"/>
</dbReference>
<protein>
    <submittedName>
        <fullName evidence="5">LCP family protein</fullName>
    </submittedName>
</protein>
<evidence type="ECO:0000256" key="2">
    <source>
        <dbReference type="SAM" id="MobiDB-lite"/>
    </source>
</evidence>
<dbReference type="EMBL" id="SAYU02000086">
    <property type="protein sequence ID" value="NHA69960.1"/>
    <property type="molecule type" value="Genomic_DNA"/>
</dbReference>
<gene>
    <name evidence="5" type="ORF">EPD83_018150</name>
</gene>
<comment type="caution">
    <text evidence="5">The sequence shown here is derived from an EMBL/GenBank/DDBJ whole genome shotgun (WGS) entry which is preliminary data.</text>
</comment>
<keyword evidence="3" id="KW-1133">Transmembrane helix</keyword>
<dbReference type="PANTHER" id="PTHR33392">
    <property type="entry name" value="POLYISOPRENYL-TEICHOIC ACID--PEPTIDOGLYCAN TEICHOIC ACID TRANSFERASE TAGU"/>
    <property type="match status" value="1"/>
</dbReference>
<evidence type="ECO:0000256" key="1">
    <source>
        <dbReference type="ARBA" id="ARBA00006068"/>
    </source>
</evidence>
<keyword evidence="6" id="KW-1185">Reference proteome</keyword>
<dbReference type="AlphaFoldDB" id="A0A8T6R984"/>
<evidence type="ECO:0000259" key="4">
    <source>
        <dbReference type="Pfam" id="PF03816"/>
    </source>
</evidence>
<feature type="compositionally biased region" description="Basic and acidic residues" evidence="2">
    <location>
        <begin position="382"/>
        <end position="398"/>
    </location>
</feature>
<reference evidence="5" key="1">
    <citation type="submission" date="2020-03" db="EMBL/GenBank/DDBJ databases">
        <title>Phycicoccus flavus sp. nov., a novel endophytic actinobacterium isolated from branch of Kandelia candel.</title>
        <authorList>
            <person name="Tuo L."/>
        </authorList>
    </citation>
    <scope>NUCLEOTIDE SEQUENCE</scope>
    <source>
        <strain evidence="5">CMS6Z-2</strain>
    </source>
</reference>
<dbReference type="NCBIfam" id="TIGR00350">
    <property type="entry name" value="lytR_cpsA_psr"/>
    <property type="match status" value="1"/>
</dbReference>
<keyword evidence="3" id="KW-0472">Membrane</keyword>
<evidence type="ECO:0000256" key="3">
    <source>
        <dbReference type="SAM" id="Phobius"/>
    </source>
</evidence>
<dbReference type="PANTHER" id="PTHR33392:SF6">
    <property type="entry name" value="POLYISOPRENYL-TEICHOIC ACID--PEPTIDOGLYCAN TEICHOIC ACID TRANSFERASE TAGU"/>
    <property type="match status" value="1"/>
</dbReference>
<dbReference type="Proteomes" id="UP000287866">
    <property type="component" value="Unassembled WGS sequence"/>
</dbReference>
<comment type="similarity">
    <text evidence="1">Belongs to the LytR/CpsA/Psr (LCP) family.</text>
</comment>
<organism evidence="5 6">
    <name type="scientific">Phycicoccus flavus</name>
    <dbReference type="NCBI Taxonomy" id="2502783"/>
    <lineage>
        <taxon>Bacteria</taxon>
        <taxon>Bacillati</taxon>
        <taxon>Actinomycetota</taxon>
        <taxon>Actinomycetes</taxon>
        <taxon>Micrococcales</taxon>
        <taxon>Intrasporangiaceae</taxon>
        <taxon>Phycicoccus</taxon>
    </lineage>
</organism>
<name>A0A8T6R984_9MICO</name>
<feature type="domain" description="Cell envelope-related transcriptional attenuator" evidence="4">
    <location>
        <begin position="98"/>
        <end position="252"/>
    </location>
</feature>
<dbReference type="RefSeq" id="WP_165566959.1">
    <property type="nucleotide sequence ID" value="NZ_SAYU02000086.1"/>
</dbReference>
<feature type="transmembrane region" description="Helical" evidence="3">
    <location>
        <begin position="26"/>
        <end position="46"/>
    </location>
</feature>
<evidence type="ECO:0000313" key="6">
    <source>
        <dbReference type="Proteomes" id="UP000287866"/>
    </source>
</evidence>
<keyword evidence="3" id="KW-0812">Transmembrane</keyword>
<dbReference type="InterPro" id="IPR050922">
    <property type="entry name" value="LytR/CpsA/Psr_CW_biosynth"/>
</dbReference>
<accession>A0A8T6R984</accession>